<dbReference type="SUPFAM" id="SSF47240">
    <property type="entry name" value="Ferritin-like"/>
    <property type="match status" value="1"/>
</dbReference>
<evidence type="ECO:0000256" key="1">
    <source>
        <dbReference type="ARBA" id="ARBA00012274"/>
    </source>
</evidence>
<organism evidence="2">
    <name type="scientific">Staphylococcus phage vB_VibM_10AMN12</name>
    <dbReference type="NCBI Taxonomy" id="3076785"/>
    <lineage>
        <taxon>Viruses</taxon>
        <taxon>Duplodnaviria</taxon>
        <taxon>Heunggongvirae</taxon>
        <taxon>Uroviricota</taxon>
        <taxon>Caudoviricetes</taxon>
    </lineage>
</organism>
<dbReference type="InterPro" id="IPR009078">
    <property type="entry name" value="Ferritin-like_SF"/>
</dbReference>
<protein>
    <recommendedName>
        <fullName evidence="1">ribonucleoside-diphosphate reductase</fullName>
        <ecNumber evidence="1">1.17.4.1</ecNumber>
    </recommendedName>
</protein>
<dbReference type="Pfam" id="PF00268">
    <property type="entry name" value="Ribonuc_red_sm"/>
    <property type="match status" value="1"/>
</dbReference>
<dbReference type="InterPro" id="IPR000358">
    <property type="entry name" value="RNR_small_fam"/>
</dbReference>
<dbReference type="PANTHER" id="PTHR23409:SF18">
    <property type="entry name" value="RIBONUCLEOSIDE-DIPHOSPHATE REDUCTASE SUBUNIT M2"/>
    <property type="match status" value="1"/>
</dbReference>
<name>A0AA96R2S1_9CAUD</name>
<dbReference type="Gene3D" id="1.10.620.20">
    <property type="entry name" value="Ribonucleotide Reductase, subunit A"/>
    <property type="match status" value="1"/>
</dbReference>
<reference evidence="2" key="1">
    <citation type="submission" date="2023-08" db="EMBL/GenBank/DDBJ databases">
        <authorList>
            <person name="Nazir A."/>
        </authorList>
    </citation>
    <scope>NUCLEOTIDE SEQUENCE</scope>
</reference>
<sequence>MSDLNNSIIEKLKGCPIYKEVSGWVIEYPQFDKIANEQMHTFWPWDEPDVENDVQDLRVRMTEPERHAVTENLKLFTLYEMHVGDDYWTGRIMKKFKRPELQRMASFFSAVEFNSHAPFYNQVNELLFLDTEDFYSSWKQDSAMVDRMEFIGNYAANKNDLISTAAFSFIEGAILYSSFAFFKHFQSQDCGKDLIKNVCRGINLSVGDENTHAVGGALLFKQLWSEVEDKLTQQEKEFVVESIYKVAKAVKEHEYPLIERLFEKGELGGITKGNLKNFVMHRVDLCLEQLGLEPLYGDDITEDFIASWFYKDINSVSFHDFFTGNGKEYNIDWREDKFGSVWETK</sequence>
<dbReference type="GO" id="GO:0009263">
    <property type="term" value="P:deoxyribonucleotide biosynthetic process"/>
    <property type="evidence" value="ECO:0007669"/>
    <property type="project" value="InterPro"/>
</dbReference>
<dbReference type="GO" id="GO:0004748">
    <property type="term" value="F:ribonucleoside-diphosphate reductase activity, thioredoxin disulfide as acceptor"/>
    <property type="evidence" value="ECO:0007669"/>
    <property type="project" value="UniProtKB-EC"/>
</dbReference>
<accession>A0AA96R2S1</accession>
<proteinExistence type="predicted"/>
<dbReference type="InterPro" id="IPR012348">
    <property type="entry name" value="RNR-like"/>
</dbReference>
<evidence type="ECO:0000313" key="2">
    <source>
        <dbReference type="EMBL" id="WNO47560.1"/>
    </source>
</evidence>
<dbReference type="PANTHER" id="PTHR23409">
    <property type="entry name" value="RIBONUCLEOSIDE-DIPHOSPHATE REDUCTASE SMALL CHAIN"/>
    <property type="match status" value="1"/>
</dbReference>
<dbReference type="EC" id="1.17.4.1" evidence="1"/>
<dbReference type="EMBL" id="OR481006">
    <property type="protein sequence ID" value="WNO47560.1"/>
    <property type="molecule type" value="Genomic_DNA"/>
</dbReference>
<keyword evidence="2" id="KW-0560">Oxidoreductase</keyword>